<dbReference type="AlphaFoldDB" id="A0A7T6AQI7"/>
<protein>
    <submittedName>
        <fullName evidence="3">Biotin--[acetyl-CoA-carboxylase] ligase</fullName>
        <ecNumber evidence="3">6.3.4.15</ecNumber>
    </submittedName>
</protein>
<dbReference type="Pfam" id="PF03099">
    <property type="entry name" value="BPL_LplA_LipB"/>
    <property type="match status" value="1"/>
</dbReference>
<dbReference type="InterPro" id="IPR004143">
    <property type="entry name" value="BPL_LPL_catalytic"/>
</dbReference>
<dbReference type="InterPro" id="IPR004408">
    <property type="entry name" value="Biotin_CoA_COase_ligase"/>
</dbReference>
<accession>A0A7T6AQI7</accession>
<dbReference type="Proteomes" id="UP000596092">
    <property type="component" value="Chromosome"/>
</dbReference>
<dbReference type="PANTHER" id="PTHR12835">
    <property type="entry name" value="BIOTIN PROTEIN LIGASE"/>
    <property type="match status" value="1"/>
</dbReference>
<dbReference type="GO" id="GO:0004077">
    <property type="term" value="F:biotin--[biotin carboxyl-carrier protein] ligase activity"/>
    <property type="evidence" value="ECO:0007669"/>
    <property type="project" value="UniProtKB-EC"/>
</dbReference>
<evidence type="ECO:0000313" key="4">
    <source>
        <dbReference type="Proteomes" id="UP000596092"/>
    </source>
</evidence>
<dbReference type="CDD" id="cd16442">
    <property type="entry name" value="BPL"/>
    <property type="match status" value="1"/>
</dbReference>
<dbReference type="KEGG" id="dog:HP555_06405"/>
<keyword evidence="4" id="KW-1185">Reference proteome</keyword>
<dbReference type="GO" id="GO:0005737">
    <property type="term" value="C:cytoplasm"/>
    <property type="evidence" value="ECO:0007669"/>
    <property type="project" value="TreeGrafter"/>
</dbReference>
<dbReference type="SUPFAM" id="SSF55681">
    <property type="entry name" value="Class II aaRS and biotin synthetases"/>
    <property type="match status" value="1"/>
</dbReference>
<dbReference type="Gene3D" id="3.30.930.10">
    <property type="entry name" value="Bira Bifunctional Protein, Domain 2"/>
    <property type="match status" value="1"/>
</dbReference>
<evidence type="ECO:0000259" key="2">
    <source>
        <dbReference type="PROSITE" id="PS51733"/>
    </source>
</evidence>
<sequence>MIHFQTHTDSTNRIAREMVAAGAPARTVVVAGSQSAGRGQYGRAFNSPPGGLYFSSIVEPPLPVIKIPLVTLATGVACRRVLHDSFDIQPMLKWPNDLFLSTKKVAGILCESISRQHRDPARVKVIVGVGLNVNSTIEQFDPEIRPLVTTLQEELGYPVDLKNLLHQILSAIDKSVKDLSVNHRTVLDEWQRYDMLLHKPVKYLIENEQIKGVGHGLTPEGYYRICDYAGQEHTVIGGQLRLVSPQ</sequence>
<name>A0A7T6AQI7_9BACT</name>
<feature type="domain" description="BPL/LPL catalytic" evidence="2">
    <location>
        <begin position="1"/>
        <end position="180"/>
    </location>
</feature>
<proteinExistence type="predicted"/>
<keyword evidence="1 3" id="KW-0436">Ligase</keyword>
<organism evidence="3 4">
    <name type="scientific">Desulfobulbus oligotrophicus</name>
    <dbReference type="NCBI Taxonomy" id="1909699"/>
    <lineage>
        <taxon>Bacteria</taxon>
        <taxon>Pseudomonadati</taxon>
        <taxon>Thermodesulfobacteriota</taxon>
        <taxon>Desulfobulbia</taxon>
        <taxon>Desulfobulbales</taxon>
        <taxon>Desulfobulbaceae</taxon>
        <taxon>Desulfobulbus</taxon>
    </lineage>
</organism>
<dbReference type="InterPro" id="IPR045864">
    <property type="entry name" value="aa-tRNA-synth_II/BPL/LPL"/>
</dbReference>
<evidence type="ECO:0000313" key="3">
    <source>
        <dbReference type="EMBL" id="QQG65523.1"/>
    </source>
</evidence>
<dbReference type="EMBL" id="CP054140">
    <property type="protein sequence ID" value="QQG65523.1"/>
    <property type="molecule type" value="Genomic_DNA"/>
</dbReference>
<dbReference type="NCBIfam" id="TIGR00121">
    <property type="entry name" value="birA_ligase"/>
    <property type="match status" value="1"/>
</dbReference>
<reference evidence="3 4" key="1">
    <citation type="submission" date="2020-05" db="EMBL/GenBank/DDBJ databases">
        <title>Complete genome of Desulfobulbus oligotrophicus.</title>
        <authorList>
            <person name="Podar M."/>
        </authorList>
    </citation>
    <scope>NUCLEOTIDE SEQUENCE [LARGE SCALE GENOMIC DNA]</scope>
    <source>
        <strain evidence="3 4">Prop6</strain>
    </source>
</reference>
<dbReference type="PANTHER" id="PTHR12835:SF5">
    <property type="entry name" value="BIOTIN--PROTEIN LIGASE"/>
    <property type="match status" value="1"/>
</dbReference>
<dbReference type="EC" id="6.3.4.15" evidence="3"/>
<dbReference type="RefSeq" id="WP_199264344.1">
    <property type="nucleotide sequence ID" value="NZ_CP054140.1"/>
</dbReference>
<evidence type="ECO:0000256" key="1">
    <source>
        <dbReference type="ARBA" id="ARBA00022598"/>
    </source>
</evidence>
<gene>
    <name evidence="3" type="ORF">HP555_06405</name>
</gene>
<dbReference type="PROSITE" id="PS51733">
    <property type="entry name" value="BPL_LPL_CATALYTIC"/>
    <property type="match status" value="1"/>
</dbReference>